<dbReference type="AlphaFoldDB" id="A0A317ND26"/>
<dbReference type="Proteomes" id="UP000246410">
    <property type="component" value="Unassembled WGS sequence"/>
</dbReference>
<dbReference type="SUPFAM" id="SSF56349">
    <property type="entry name" value="DNA breaking-rejoining enzymes"/>
    <property type="match status" value="1"/>
</dbReference>
<evidence type="ECO:0000313" key="6">
    <source>
        <dbReference type="EMBL" id="PWV72707.1"/>
    </source>
</evidence>
<dbReference type="CDD" id="cd00397">
    <property type="entry name" value="DNA_BRE_C"/>
    <property type="match status" value="1"/>
</dbReference>
<keyword evidence="7" id="KW-1185">Reference proteome</keyword>
<protein>
    <submittedName>
        <fullName evidence="6">Site-specific recombinase XerD</fullName>
    </submittedName>
</protein>
<dbReference type="Pfam" id="PF00589">
    <property type="entry name" value="Phage_integrase"/>
    <property type="match status" value="1"/>
</dbReference>
<dbReference type="Gene3D" id="1.10.443.10">
    <property type="entry name" value="Intergrase catalytic core"/>
    <property type="match status" value="1"/>
</dbReference>
<dbReference type="PANTHER" id="PTHR30349:SF41">
    <property type="entry name" value="INTEGRASE_RECOMBINASE PROTEIN MJ0367-RELATED"/>
    <property type="match status" value="1"/>
</dbReference>
<reference evidence="6 7" key="1">
    <citation type="submission" date="2018-05" db="EMBL/GenBank/DDBJ databases">
        <title>Genomic Encyclopedia of Type Strains, Phase IV (KMG-IV): sequencing the most valuable type-strain genomes for metagenomic binning, comparative biology and taxonomic classification.</title>
        <authorList>
            <person name="Goeker M."/>
        </authorList>
    </citation>
    <scope>NUCLEOTIDE SEQUENCE [LARGE SCALE GENOMIC DNA]</scope>
    <source>
        <strain evidence="6 7">DSM 44717</strain>
    </source>
</reference>
<dbReference type="InterPro" id="IPR013762">
    <property type="entry name" value="Integrase-like_cat_sf"/>
</dbReference>
<feature type="domain" description="Tyr recombinase" evidence="5">
    <location>
        <begin position="148"/>
        <end position="329"/>
    </location>
</feature>
<dbReference type="EMBL" id="QGTL01000008">
    <property type="protein sequence ID" value="PWV72707.1"/>
    <property type="molecule type" value="Genomic_DNA"/>
</dbReference>
<evidence type="ECO:0000256" key="1">
    <source>
        <dbReference type="ARBA" id="ARBA00008857"/>
    </source>
</evidence>
<sequence length="363" mass="40011">MTIQSPVRPAPTADTLAAAQLLLTQMGITAADLIGSAPAAPTFAEVIPRVRARLSAGTARTYGTHLDLLESRWPDRSLTEPTRHELEELTRMVQASARTNRASRGGTSAVEHFVSAVRAVYRYAEEAGWVRPQDNPARQLPIPSRRASQRYAIPSSQIAEICQVAATSGDDPELDSLILRFHLETACRRGGALALRPQDLDRDQCLVYLREKGGSDRWQPVSPTLMRHLDDHATRRQAPFTGQLLRYGYGRPITARRYDHIWARVGESLPWVTAQGVTAHWLRHTTLTWVERTFSYAVARAFAGHHGKSSGTTDTYVKSHLHEVAAALAVLTGEPHPLARGAGHPAGTPTRDHRFTELDLPTA</sequence>
<dbReference type="Gene3D" id="1.10.150.130">
    <property type="match status" value="1"/>
</dbReference>
<keyword evidence="3" id="KW-0233">DNA recombination</keyword>
<proteinExistence type="inferred from homology"/>
<dbReference type="InterPro" id="IPR010998">
    <property type="entry name" value="Integrase_recombinase_N"/>
</dbReference>
<evidence type="ECO:0000256" key="2">
    <source>
        <dbReference type="ARBA" id="ARBA00023125"/>
    </source>
</evidence>
<dbReference type="InterPro" id="IPR002104">
    <property type="entry name" value="Integrase_catalytic"/>
</dbReference>
<dbReference type="GO" id="GO:0003677">
    <property type="term" value="F:DNA binding"/>
    <property type="evidence" value="ECO:0007669"/>
    <property type="project" value="UniProtKB-KW"/>
</dbReference>
<evidence type="ECO:0000259" key="5">
    <source>
        <dbReference type="PROSITE" id="PS51898"/>
    </source>
</evidence>
<keyword evidence="2" id="KW-0238">DNA-binding</keyword>
<dbReference type="PANTHER" id="PTHR30349">
    <property type="entry name" value="PHAGE INTEGRASE-RELATED"/>
    <property type="match status" value="1"/>
</dbReference>
<dbReference type="InterPro" id="IPR050090">
    <property type="entry name" value="Tyrosine_recombinase_XerCD"/>
</dbReference>
<evidence type="ECO:0000313" key="7">
    <source>
        <dbReference type="Proteomes" id="UP000246410"/>
    </source>
</evidence>
<comment type="caution">
    <text evidence="6">The sequence shown here is derived from an EMBL/GenBank/DDBJ whole genome shotgun (WGS) entry which is preliminary data.</text>
</comment>
<comment type="similarity">
    <text evidence="1">Belongs to the 'phage' integrase family.</text>
</comment>
<gene>
    <name evidence="6" type="ORF">DFR69_10815</name>
</gene>
<feature type="region of interest" description="Disordered" evidence="4">
    <location>
        <begin position="336"/>
        <end position="363"/>
    </location>
</feature>
<evidence type="ECO:0000256" key="4">
    <source>
        <dbReference type="SAM" id="MobiDB-lite"/>
    </source>
</evidence>
<name>A0A317ND26_9NOCA</name>
<dbReference type="PROSITE" id="PS51898">
    <property type="entry name" value="TYR_RECOMBINASE"/>
    <property type="match status" value="1"/>
</dbReference>
<dbReference type="GO" id="GO:0006310">
    <property type="term" value="P:DNA recombination"/>
    <property type="evidence" value="ECO:0007669"/>
    <property type="project" value="UniProtKB-KW"/>
</dbReference>
<dbReference type="InterPro" id="IPR011010">
    <property type="entry name" value="DNA_brk_join_enz"/>
</dbReference>
<evidence type="ECO:0000256" key="3">
    <source>
        <dbReference type="ARBA" id="ARBA00023172"/>
    </source>
</evidence>
<accession>A0A317ND26</accession>
<dbReference type="GO" id="GO:0015074">
    <property type="term" value="P:DNA integration"/>
    <property type="evidence" value="ECO:0007669"/>
    <property type="project" value="InterPro"/>
</dbReference>
<organism evidence="6 7">
    <name type="scientific">Nocardia neocaledoniensis</name>
    <dbReference type="NCBI Taxonomy" id="236511"/>
    <lineage>
        <taxon>Bacteria</taxon>
        <taxon>Bacillati</taxon>
        <taxon>Actinomycetota</taxon>
        <taxon>Actinomycetes</taxon>
        <taxon>Mycobacteriales</taxon>
        <taxon>Nocardiaceae</taxon>
        <taxon>Nocardia</taxon>
    </lineage>
</organism>